<reference evidence="1 2" key="1">
    <citation type="journal article" date="2015" name="Nat. Commun.">
        <title>Outbred genome sequencing and CRISPR/Cas9 gene editing in butterflies.</title>
        <authorList>
            <person name="Li X."/>
            <person name="Fan D."/>
            <person name="Zhang W."/>
            <person name="Liu G."/>
            <person name="Zhang L."/>
            <person name="Zhao L."/>
            <person name="Fang X."/>
            <person name="Chen L."/>
            <person name="Dong Y."/>
            <person name="Chen Y."/>
            <person name="Ding Y."/>
            <person name="Zhao R."/>
            <person name="Feng M."/>
            <person name="Zhu Y."/>
            <person name="Feng Y."/>
            <person name="Jiang X."/>
            <person name="Zhu D."/>
            <person name="Xiang H."/>
            <person name="Feng X."/>
            <person name="Li S."/>
            <person name="Wang J."/>
            <person name="Zhang G."/>
            <person name="Kronforst M.R."/>
            <person name="Wang W."/>
        </authorList>
    </citation>
    <scope>NUCLEOTIDE SEQUENCE [LARGE SCALE GENOMIC DNA]</scope>
    <source>
        <strain evidence="1">Ya'a_city_454_Px</strain>
        <tissue evidence="1">Whole body</tissue>
    </source>
</reference>
<proteinExistence type="predicted"/>
<evidence type="ECO:0000313" key="1">
    <source>
        <dbReference type="EMBL" id="KPI96068.1"/>
    </source>
</evidence>
<dbReference type="Proteomes" id="UP000053268">
    <property type="component" value="Unassembled WGS sequence"/>
</dbReference>
<accession>A0A194PSX8</accession>
<organism evidence="1 2">
    <name type="scientific">Papilio xuthus</name>
    <name type="common">Asian swallowtail butterfly</name>
    <dbReference type="NCBI Taxonomy" id="66420"/>
    <lineage>
        <taxon>Eukaryota</taxon>
        <taxon>Metazoa</taxon>
        <taxon>Ecdysozoa</taxon>
        <taxon>Arthropoda</taxon>
        <taxon>Hexapoda</taxon>
        <taxon>Insecta</taxon>
        <taxon>Pterygota</taxon>
        <taxon>Neoptera</taxon>
        <taxon>Endopterygota</taxon>
        <taxon>Lepidoptera</taxon>
        <taxon>Glossata</taxon>
        <taxon>Ditrysia</taxon>
        <taxon>Papilionoidea</taxon>
        <taxon>Papilionidae</taxon>
        <taxon>Papilioninae</taxon>
        <taxon>Papilio</taxon>
    </lineage>
</organism>
<gene>
    <name evidence="1" type="ORF">RR46_06802</name>
</gene>
<dbReference type="AlphaFoldDB" id="A0A194PSX8"/>
<name>A0A194PSX8_PAPXU</name>
<protein>
    <submittedName>
        <fullName evidence="1">Uncharacterized protein</fullName>
    </submittedName>
</protein>
<sequence length="119" mass="12254">MQVAVEEGKEGGVEEEVYNVEDERSAGSPFLRFGLGVGMQLVGVRVWVRGALAGAGAGLASWIHEGDHDVPRAAVDGQALVVVGEAAGVHQEPAEPSVAHRAVVAQEVAAATGVVLVYE</sequence>
<dbReference type="EMBL" id="KQ459594">
    <property type="protein sequence ID" value="KPI96068.1"/>
    <property type="molecule type" value="Genomic_DNA"/>
</dbReference>
<evidence type="ECO:0000313" key="2">
    <source>
        <dbReference type="Proteomes" id="UP000053268"/>
    </source>
</evidence>
<keyword evidence="2" id="KW-1185">Reference proteome</keyword>